<evidence type="ECO:0000256" key="6">
    <source>
        <dbReference type="ARBA" id="ARBA00023002"/>
    </source>
</evidence>
<evidence type="ECO:0000256" key="4">
    <source>
        <dbReference type="ARBA" id="ARBA00022630"/>
    </source>
</evidence>
<evidence type="ECO:0000313" key="10">
    <source>
        <dbReference type="Proteomes" id="UP000187185"/>
    </source>
</evidence>
<dbReference type="RefSeq" id="WP_076691227.1">
    <property type="nucleotide sequence ID" value="NZ_CP018762.1"/>
</dbReference>
<dbReference type="Gene3D" id="3.20.20.220">
    <property type="match status" value="1"/>
</dbReference>
<dbReference type="PANTHER" id="PTHR45754:SF3">
    <property type="entry name" value="METHYLENETETRAHYDROFOLATE REDUCTASE (NADPH)"/>
    <property type="match status" value="1"/>
</dbReference>
<dbReference type="UniPathway" id="UPA00193"/>
<proteinExistence type="inferred from homology"/>
<keyword evidence="6 8" id="KW-0560">Oxidoreductase</keyword>
<dbReference type="InterPro" id="IPR003171">
    <property type="entry name" value="Mehydrof_redctse-like"/>
</dbReference>
<keyword evidence="10" id="KW-1185">Reference proteome</keyword>
<dbReference type="KEGG" id="maur:BOH66_11730"/>
<keyword evidence="5 8" id="KW-0274">FAD</keyword>
<dbReference type="GO" id="GO:0005829">
    <property type="term" value="C:cytosol"/>
    <property type="evidence" value="ECO:0007669"/>
    <property type="project" value="TreeGrafter"/>
</dbReference>
<evidence type="ECO:0000313" key="9">
    <source>
        <dbReference type="EMBL" id="APZ34839.1"/>
    </source>
</evidence>
<dbReference type="STRING" id="36805.BOH66_11730"/>
<dbReference type="GO" id="GO:0009086">
    <property type="term" value="P:methionine biosynthetic process"/>
    <property type="evidence" value="ECO:0007669"/>
    <property type="project" value="TreeGrafter"/>
</dbReference>
<gene>
    <name evidence="9" type="ORF">BOH66_11730</name>
</gene>
<comment type="pathway">
    <text evidence="2 8">One-carbon metabolism; tetrahydrofolate interconversion.</text>
</comment>
<evidence type="ECO:0000256" key="5">
    <source>
        <dbReference type="ARBA" id="ARBA00022827"/>
    </source>
</evidence>
<comment type="similarity">
    <text evidence="3 8">Belongs to the methylenetetrahydrofolate reductase family.</text>
</comment>
<dbReference type="InterPro" id="IPR029041">
    <property type="entry name" value="FAD-linked_oxidoreductase-like"/>
</dbReference>
<dbReference type="SUPFAM" id="SSF51730">
    <property type="entry name" value="FAD-linked oxidoreductase"/>
    <property type="match status" value="1"/>
</dbReference>
<reference evidence="9 10" key="1">
    <citation type="submission" date="2016-12" db="EMBL/GenBank/DDBJ databases">
        <title>Complete genome sequence of Microbacterium aurum KACC 15219.</title>
        <authorList>
            <person name="Jung Y."/>
            <person name="Shin J.-H."/>
            <person name="Lee Y.-J."/>
            <person name="Yi H."/>
            <person name="Bahn Y.-S."/>
            <person name="Kim J.F."/>
            <person name="Lee D.-W."/>
        </authorList>
    </citation>
    <scope>NUCLEOTIDE SEQUENCE [LARGE SCALE GENOMIC DNA]</scope>
    <source>
        <strain evidence="9 10">KACC 15219</strain>
    </source>
</reference>
<dbReference type="PANTHER" id="PTHR45754">
    <property type="entry name" value="METHYLENETETRAHYDROFOLATE REDUCTASE"/>
    <property type="match status" value="1"/>
</dbReference>
<dbReference type="GO" id="GO:0071949">
    <property type="term" value="F:FAD binding"/>
    <property type="evidence" value="ECO:0007669"/>
    <property type="project" value="TreeGrafter"/>
</dbReference>
<accession>A0A1P8U9P2</accession>
<dbReference type="EMBL" id="CP018762">
    <property type="protein sequence ID" value="APZ34839.1"/>
    <property type="molecule type" value="Genomic_DNA"/>
</dbReference>
<dbReference type="Pfam" id="PF02219">
    <property type="entry name" value="MTHFR"/>
    <property type="match status" value="1"/>
</dbReference>
<organism evidence="9 10">
    <name type="scientific">Microbacterium aurum</name>
    <dbReference type="NCBI Taxonomy" id="36805"/>
    <lineage>
        <taxon>Bacteria</taxon>
        <taxon>Bacillati</taxon>
        <taxon>Actinomycetota</taxon>
        <taxon>Actinomycetes</taxon>
        <taxon>Micrococcales</taxon>
        <taxon>Microbacteriaceae</taxon>
        <taxon>Microbacterium</taxon>
    </lineage>
</organism>
<dbReference type="Proteomes" id="UP000187185">
    <property type="component" value="Chromosome"/>
</dbReference>
<sequence>MRASAADRLTDPDPRATMTRATMFLPETSPDTPVPADAAAPFSFEIYPPRTAAGLPALYETIRVLADAGPRFISVTFGAGGSTTDRSLAVLTHILRETAVPPVAHLTCVGSTYADATAVIREFLDAGITRFLALRGDPPAGTAEEDIYLGDLESAAQLVQLIDRVQAECSPYREQEIPGVPGAARVQPASRVEIAVAAFPNGHPRSRHRFEDIDALLAKQAAGATSAITQLFFHADEYLAFVERARAAGVRIPIVPGIMPITSPARLRRVLELTGDPRPDDLGEALETATEAAAQRAVGIAHAADLARAVLDGGAPGIHLYAFNNHETVLAVLRAAGLIEQETLA</sequence>
<evidence type="ECO:0000256" key="1">
    <source>
        <dbReference type="ARBA" id="ARBA00001974"/>
    </source>
</evidence>
<evidence type="ECO:0000256" key="2">
    <source>
        <dbReference type="ARBA" id="ARBA00004777"/>
    </source>
</evidence>
<protein>
    <recommendedName>
        <fullName evidence="8">Methylenetetrahydrofolate reductase</fullName>
    </recommendedName>
</protein>
<comment type="catalytic activity">
    <reaction evidence="7">
        <text>(6S)-5-methyl-5,6,7,8-tetrahydrofolate + NAD(+) = (6R)-5,10-methylene-5,6,7,8-tetrahydrofolate + NADH + H(+)</text>
        <dbReference type="Rhea" id="RHEA:19821"/>
        <dbReference type="ChEBI" id="CHEBI:15378"/>
        <dbReference type="ChEBI" id="CHEBI:15636"/>
        <dbReference type="ChEBI" id="CHEBI:18608"/>
        <dbReference type="ChEBI" id="CHEBI:57540"/>
        <dbReference type="ChEBI" id="CHEBI:57945"/>
        <dbReference type="EC" id="1.5.1.54"/>
    </reaction>
    <physiologicalReaction direction="right-to-left" evidence="7">
        <dbReference type="Rhea" id="RHEA:19823"/>
    </physiologicalReaction>
</comment>
<dbReference type="CDD" id="cd00537">
    <property type="entry name" value="MTHFR"/>
    <property type="match status" value="1"/>
</dbReference>
<keyword evidence="4 8" id="KW-0285">Flavoprotein</keyword>
<evidence type="ECO:0000256" key="7">
    <source>
        <dbReference type="ARBA" id="ARBA00048628"/>
    </source>
</evidence>
<dbReference type="AlphaFoldDB" id="A0A1P8U9P2"/>
<dbReference type="GO" id="GO:0035999">
    <property type="term" value="P:tetrahydrofolate interconversion"/>
    <property type="evidence" value="ECO:0007669"/>
    <property type="project" value="UniProtKB-UniPathway"/>
</dbReference>
<name>A0A1P8U9P2_9MICO</name>
<evidence type="ECO:0000256" key="3">
    <source>
        <dbReference type="ARBA" id="ARBA00006743"/>
    </source>
</evidence>
<dbReference type="GO" id="GO:0106312">
    <property type="term" value="F:methylenetetrahydrofolate reductase (NADH) activity"/>
    <property type="evidence" value="ECO:0007669"/>
    <property type="project" value="UniProtKB-EC"/>
</dbReference>
<evidence type="ECO:0000256" key="8">
    <source>
        <dbReference type="RuleBase" id="RU003862"/>
    </source>
</evidence>
<comment type="cofactor">
    <cofactor evidence="1 8">
        <name>FAD</name>
        <dbReference type="ChEBI" id="CHEBI:57692"/>
    </cofactor>
</comment>